<dbReference type="FunFam" id="3.30.70.1130:FF:000002">
    <property type="entry name" value="Translation initiation factor 2 subunit alpha"/>
    <property type="match status" value="1"/>
</dbReference>
<dbReference type="PROSITE" id="PS50126">
    <property type="entry name" value="S1"/>
    <property type="match status" value="1"/>
</dbReference>
<evidence type="ECO:0000313" key="11">
    <source>
        <dbReference type="EMBL" id="AAM31503.1"/>
    </source>
</evidence>
<dbReference type="InterPro" id="IPR012340">
    <property type="entry name" value="NA-bd_OB-fold"/>
</dbReference>
<dbReference type="KEGG" id="mma:MM_1807"/>
<comment type="function">
    <text evidence="1">eIF-2 functions in the early steps of protein synthesis by forming a ternary complex with GTP and initiator tRNA.</text>
</comment>
<evidence type="ECO:0000259" key="10">
    <source>
        <dbReference type="PROSITE" id="PS50126"/>
    </source>
</evidence>
<dbReference type="SUPFAM" id="SSF116742">
    <property type="entry name" value="eIF2alpha middle domain-like"/>
    <property type="match status" value="1"/>
</dbReference>
<dbReference type="InterPro" id="IPR024055">
    <property type="entry name" value="TIF2_asu_C"/>
</dbReference>
<sequence length="271" mass="30416">MVRMGNDNWPEVGEFVVCTVKNVTDFGAYVELEEFGGREGFIHISEIKAGWVKYVRDYVREGQKIVCKVLNVDPSRGHIDLSLKDVNEHQRRAKIQEWKNEQKAAKWLQFVAEETKTDENGLQALHERLVEDFGSAYSAFEEAAIEGERAFKGLKVNKKYLKSIVKIAGENIKLPFVDIAGYVDLTCNLPNGIEVIKQSLNAANSISDVDGKDIRLEITYTGAPRYRIKVIAPDYKKAESVLKKSAQTAVDTISKLGGHGIFKRHIESAKA</sequence>
<dbReference type="PANTHER" id="PTHR10602">
    <property type="entry name" value="EUKARYOTIC TRANSLATION INITIATION FACTOR 2 SUBUNIT 1"/>
    <property type="match status" value="1"/>
</dbReference>
<comment type="similarity">
    <text evidence="2">Belongs to the eIF-2-alpha family.</text>
</comment>
<evidence type="ECO:0000256" key="8">
    <source>
        <dbReference type="ARBA" id="ARBA00030860"/>
    </source>
</evidence>
<keyword evidence="7" id="KW-0648">Protein biosynthesis</keyword>
<dbReference type="FunFam" id="1.10.150.190:FF:000006">
    <property type="entry name" value="Translation initiation factor 2 subunit alpha"/>
    <property type="match status" value="1"/>
</dbReference>
<feature type="domain" description="S1 motif" evidence="10">
    <location>
        <begin position="13"/>
        <end position="84"/>
    </location>
</feature>
<dbReference type="HOGENOM" id="CLU_033458_0_2_2"/>
<dbReference type="EMBL" id="AE008384">
    <property type="protein sequence ID" value="AAM31503.1"/>
    <property type="molecule type" value="Genomic_DNA"/>
</dbReference>
<dbReference type="GO" id="GO:0043022">
    <property type="term" value="F:ribosome binding"/>
    <property type="evidence" value="ECO:0007669"/>
    <property type="project" value="TreeGrafter"/>
</dbReference>
<evidence type="ECO:0000256" key="7">
    <source>
        <dbReference type="ARBA" id="ARBA00022917"/>
    </source>
</evidence>
<dbReference type="AlphaFoldDB" id="Q8PVZ7"/>
<dbReference type="Gene3D" id="2.40.50.140">
    <property type="entry name" value="Nucleic acid-binding proteins"/>
    <property type="match status" value="1"/>
</dbReference>
<dbReference type="InterPro" id="IPR024054">
    <property type="entry name" value="TIF2_asu_middle_sf"/>
</dbReference>
<dbReference type="Pfam" id="PF07541">
    <property type="entry name" value="EIF_2_alpha"/>
    <property type="match status" value="1"/>
</dbReference>
<gene>
    <name evidence="11" type="ordered locus">MM_1807</name>
</gene>
<dbReference type="SMART" id="SM00316">
    <property type="entry name" value="S1"/>
    <property type="match status" value="1"/>
</dbReference>
<keyword evidence="5 11" id="KW-0396">Initiation factor</keyword>
<dbReference type="SUPFAM" id="SSF50249">
    <property type="entry name" value="Nucleic acid-binding proteins"/>
    <property type="match status" value="1"/>
</dbReference>
<dbReference type="Proteomes" id="UP000000595">
    <property type="component" value="Chromosome"/>
</dbReference>
<dbReference type="PANTHER" id="PTHR10602:SF0">
    <property type="entry name" value="EUKARYOTIC TRANSLATION INITIATION FACTOR 2 SUBUNIT 1"/>
    <property type="match status" value="1"/>
</dbReference>
<dbReference type="Gene3D" id="3.30.70.1130">
    <property type="entry name" value="EIF_2_alpha"/>
    <property type="match status" value="1"/>
</dbReference>
<accession>Q8PVZ7</accession>
<protein>
    <recommendedName>
        <fullName evidence="4">Translation initiation factor 2 subunit alpha</fullName>
    </recommendedName>
    <alternativeName>
        <fullName evidence="8">aIF2-alpha</fullName>
    </alternativeName>
    <alternativeName>
        <fullName evidence="9">eIF-2-alpha</fullName>
    </alternativeName>
</protein>
<dbReference type="Gene3D" id="1.10.150.190">
    <property type="entry name" value="Translation initiation factor 2, subunit 1, domain 2"/>
    <property type="match status" value="1"/>
</dbReference>
<dbReference type="PATRIC" id="fig|192952.21.peg.2090"/>
<dbReference type="NCBIfam" id="NF003064">
    <property type="entry name" value="PRK03987.1-4"/>
    <property type="match status" value="1"/>
</dbReference>
<comment type="subunit">
    <text evidence="3">Heterotrimer composed of an alpha, a beta and a gamma chain.</text>
</comment>
<evidence type="ECO:0000256" key="1">
    <source>
        <dbReference type="ARBA" id="ARBA00003323"/>
    </source>
</evidence>
<dbReference type="InterPro" id="IPR011488">
    <property type="entry name" value="TIF_2_asu"/>
</dbReference>
<evidence type="ECO:0000256" key="3">
    <source>
        <dbReference type="ARBA" id="ARBA00011243"/>
    </source>
</evidence>
<dbReference type="eggNOG" id="arCOG04107">
    <property type="taxonomic scope" value="Archaea"/>
</dbReference>
<dbReference type="GO" id="GO:0003723">
    <property type="term" value="F:RNA binding"/>
    <property type="evidence" value="ECO:0007669"/>
    <property type="project" value="UniProtKB-KW"/>
</dbReference>
<reference evidence="11 12" key="1">
    <citation type="journal article" date="2002" name="J. Mol. Microbiol. Biotechnol.">
        <title>The genome of Methanosarcina mazei: evidence for lateral gene transfer between Bacteria and Archaea.</title>
        <authorList>
            <person name="Deppenmeier U."/>
            <person name="Johann A."/>
            <person name="Hartsch T."/>
            <person name="Merkl R."/>
            <person name="Schmitz R.A."/>
            <person name="Martinez-Arias R."/>
            <person name="Henne A."/>
            <person name="Wiezer A."/>
            <person name="Baumer S."/>
            <person name="Jacobi C."/>
            <person name="Bruggemann H."/>
            <person name="Lienard T."/>
            <person name="Christmann A."/>
            <person name="Bomeke M."/>
            <person name="Steckel S."/>
            <person name="Bhattacharyya A."/>
            <person name="Lykidis A."/>
            <person name="Overbeek R."/>
            <person name="Klenk H.P."/>
            <person name="Gunsalus R.P."/>
            <person name="Fritz H.J."/>
            <person name="Gottschalk G."/>
        </authorList>
    </citation>
    <scope>NUCLEOTIDE SEQUENCE [LARGE SCALE GENOMIC DNA]</scope>
    <source>
        <strain evidence="12">ATCC BAA-159 / DSM 3647 / Goe1 / Go1 / JCM 11833 / OCM 88</strain>
    </source>
</reference>
<organism evidence="11 12">
    <name type="scientific">Methanosarcina mazei (strain ATCC BAA-159 / DSM 3647 / Goe1 / Go1 / JCM 11833 / OCM 88)</name>
    <name type="common">Methanosarcina frisia</name>
    <dbReference type="NCBI Taxonomy" id="192952"/>
    <lineage>
        <taxon>Archaea</taxon>
        <taxon>Methanobacteriati</taxon>
        <taxon>Methanobacteriota</taxon>
        <taxon>Stenosarchaea group</taxon>
        <taxon>Methanomicrobia</taxon>
        <taxon>Methanosarcinales</taxon>
        <taxon>Methanosarcinaceae</taxon>
        <taxon>Methanosarcina</taxon>
    </lineage>
</organism>
<dbReference type="SUPFAM" id="SSF110993">
    <property type="entry name" value="eIF-2-alpha, C-terminal domain"/>
    <property type="match status" value="1"/>
</dbReference>
<evidence type="ECO:0000256" key="4">
    <source>
        <dbReference type="ARBA" id="ARBA00013678"/>
    </source>
</evidence>
<evidence type="ECO:0000256" key="2">
    <source>
        <dbReference type="ARBA" id="ARBA00007223"/>
    </source>
</evidence>
<dbReference type="InterPro" id="IPR003029">
    <property type="entry name" value="S1_domain"/>
</dbReference>
<dbReference type="CDD" id="cd04452">
    <property type="entry name" value="S1_IF2_alpha"/>
    <property type="match status" value="1"/>
</dbReference>
<name>Q8PVZ7_METMA</name>
<dbReference type="Pfam" id="PF00575">
    <property type="entry name" value="S1"/>
    <property type="match status" value="1"/>
</dbReference>
<evidence type="ECO:0000256" key="9">
    <source>
        <dbReference type="ARBA" id="ARBA00033333"/>
    </source>
</evidence>
<dbReference type="NCBIfam" id="NF003062">
    <property type="entry name" value="PRK03987.1-1"/>
    <property type="match status" value="1"/>
</dbReference>
<evidence type="ECO:0000313" key="12">
    <source>
        <dbReference type="Proteomes" id="UP000000595"/>
    </source>
</evidence>
<evidence type="ECO:0000256" key="5">
    <source>
        <dbReference type="ARBA" id="ARBA00022540"/>
    </source>
</evidence>
<dbReference type="InterPro" id="IPR044126">
    <property type="entry name" value="S1_IF2_alpha"/>
</dbReference>
<dbReference type="FunFam" id="2.40.50.140:FF:000015">
    <property type="entry name" value="Eukaryotic translation initiation factor 2 subunit alpha"/>
    <property type="match status" value="1"/>
</dbReference>
<dbReference type="GO" id="GO:0003743">
    <property type="term" value="F:translation initiation factor activity"/>
    <property type="evidence" value="ECO:0007669"/>
    <property type="project" value="UniProtKB-KW"/>
</dbReference>
<evidence type="ECO:0000256" key="6">
    <source>
        <dbReference type="ARBA" id="ARBA00022884"/>
    </source>
</evidence>
<keyword evidence="6" id="KW-0694">RNA-binding</keyword>
<proteinExistence type="inferred from homology"/>